<dbReference type="PANTHER" id="PTHR43156:SF2">
    <property type="entry name" value="STAGE II SPORULATION PROTEIN E"/>
    <property type="match status" value="1"/>
</dbReference>
<keyword evidence="4" id="KW-1185">Reference proteome</keyword>
<dbReference type="InterPro" id="IPR052016">
    <property type="entry name" value="Bact_Sigma-Reg"/>
</dbReference>
<evidence type="ECO:0000313" key="3">
    <source>
        <dbReference type="EMBL" id="PZF75678.1"/>
    </source>
</evidence>
<dbReference type="SMART" id="SM00331">
    <property type="entry name" value="PP2C_SIG"/>
    <property type="match status" value="1"/>
</dbReference>
<reference evidence="4" key="1">
    <citation type="submission" date="2018-06" db="EMBL/GenBank/DDBJ databases">
        <title>Aestuariibacter litoralis strain KCTC 52945T.</title>
        <authorList>
            <person name="Li X."/>
            <person name="Salam N."/>
            <person name="Li J.-L."/>
            <person name="Chen Y.-M."/>
            <person name="Yang Z.-W."/>
            <person name="Zhang L.-Y."/>
            <person name="Han M.-X."/>
            <person name="Xiao M."/>
            <person name="Li W.-J."/>
        </authorList>
    </citation>
    <scope>NUCLEOTIDE SEQUENCE [LARGE SCALE GENOMIC DNA]</scope>
    <source>
        <strain evidence="4">KCTC 52945</strain>
    </source>
</reference>
<dbReference type="EMBL" id="QKVK01000009">
    <property type="protein sequence ID" value="PZF75678.1"/>
    <property type="molecule type" value="Genomic_DNA"/>
</dbReference>
<proteinExistence type="predicted"/>
<accession>A0A2W2B6C6</accession>
<organism evidence="3 4">
    <name type="scientific">Aestuariivirga litoralis</name>
    <dbReference type="NCBI Taxonomy" id="2650924"/>
    <lineage>
        <taxon>Bacteria</taxon>
        <taxon>Pseudomonadati</taxon>
        <taxon>Pseudomonadota</taxon>
        <taxon>Alphaproteobacteria</taxon>
        <taxon>Hyphomicrobiales</taxon>
        <taxon>Aestuariivirgaceae</taxon>
        <taxon>Aestuariivirga</taxon>
    </lineage>
</organism>
<protein>
    <recommendedName>
        <fullName evidence="2">PPM-type phosphatase domain-containing protein</fullName>
    </recommendedName>
</protein>
<dbReference type="Gene3D" id="3.60.40.10">
    <property type="entry name" value="PPM-type phosphatase domain"/>
    <property type="match status" value="1"/>
</dbReference>
<keyword evidence="1" id="KW-0378">Hydrolase</keyword>
<evidence type="ECO:0000256" key="1">
    <source>
        <dbReference type="ARBA" id="ARBA00022801"/>
    </source>
</evidence>
<dbReference type="GO" id="GO:0016791">
    <property type="term" value="F:phosphatase activity"/>
    <property type="evidence" value="ECO:0007669"/>
    <property type="project" value="TreeGrafter"/>
</dbReference>
<name>A0A2W2B6C6_9HYPH</name>
<dbReference type="Proteomes" id="UP000248795">
    <property type="component" value="Unassembled WGS sequence"/>
</dbReference>
<gene>
    <name evidence="3" type="ORF">DK847_17730</name>
</gene>
<feature type="domain" description="PPM-type phosphatase" evidence="2">
    <location>
        <begin position="116"/>
        <end position="332"/>
    </location>
</feature>
<dbReference type="SUPFAM" id="SSF81606">
    <property type="entry name" value="PP2C-like"/>
    <property type="match status" value="1"/>
</dbReference>
<dbReference type="AlphaFoldDB" id="A0A2W2B6C6"/>
<dbReference type="PANTHER" id="PTHR43156">
    <property type="entry name" value="STAGE II SPORULATION PROTEIN E-RELATED"/>
    <property type="match status" value="1"/>
</dbReference>
<dbReference type="InterPro" id="IPR036457">
    <property type="entry name" value="PPM-type-like_dom_sf"/>
</dbReference>
<evidence type="ECO:0000259" key="2">
    <source>
        <dbReference type="SMART" id="SM00331"/>
    </source>
</evidence>
<comment type="caution">
    <text evidence="3">The sequence shown here is derived from an EMBL/GenBank/DDBJ whole genome shotgun (WGS) entry which is preliminary data.</text>
</comment>
<dbReference type="Pfam" id="PF07228">
    <property type="entry name" value="SpoIIE"/>
    <property type="match status" value="1"/>
</dbReference>
<sequence length="332" mass="36097">MCEEQCEGSPRRLRLRQHLRPARQRRPGDFRTRVSATSGVAAAAGPGDRLAALEAELASVRAELDDLNLLYQATIEHGEAVEDQLAEANLALQTTQKRLTEELTEAANYIFSILPEPRTASPVTEWLLLPSTELGGDSFGYHDIDADHMAFYLLDVCGHGVGAALLSVTAINVLRSAALPNTDFRDPGAVLSALNDAFPMERQHNMYFTIWYGVLTRSTGVLRYASGGHPPSVLRRADGSVLTLSTPGIAIGMMEAMSYRAAECTVGAGDRLHLVSDGTFEVETSPGQMLAFQDFVDRLARSETPGEVLDWVRGLNGPGPLPDDFSLLNIRF</sequence>
<evidence type="ECO:0000313" key="4">
    <source>
        <dbReference type="Proteomes" id="UP000248795"/>
    </source>
</evidence>
<dbReference type="InterPro" id="IPR001932">
    <property type="entry name" value="PPM-type_phosphatase-like_dom"/>
</dbReference>